<protein>
    <recommendedName>
        <fullName evidence="5">Secreted protein</fullName>
    </recommendedName>
</protein>
<keyword evidence="2" id="KW-0732">Signal</keyword>
<sequence length="157" mass="16830">MTTTTMLLMMMMMRAASSSKQQQAASERASKQDLEMASWLSARREGEDDDDDDLRQSFTGSGEPVGLLDTFRDRPRGGTNTSSISISSSSSGSVCVSCLLAGVRACSCNVLGGLVPPLAGVGCSFSFDESITLRFGLTVFSKRFCLDAEDVIDEENQ</sequence>
<dbReference type="EMBL" id="LVLJ01000057">
    <property type="protein sequence ID" value="OAE35801.1"/>
    <property type="molecule type" value="Genomic_DNA"/>
</dbReference>
<accession>A0A176WT77</accession>
<comment type="caution">
    <text evidence="3">The sequence shown here is derived from an EMBL/GenBank/DDBJ whole genome shotgun (WGS) entry which is preliminary data.</text>
</comment>
<organism evidence="3 4">
    <name type="scientific">Marchantia polymorpha subsp. ruderalis</name>
    <dbReference type="NCBI Taxonomy" id="1480154"/>
    <lineage>
        <taxon>Eukaryota</taxon>
        <taxon>Viridiplantae</taxon>
        <taxon>Streptophyta</taxon>
        <taxon>Embryophyta</taxon>
        <taxon>Marchantiophyta</taxon>
        <taxon>Marchantiopsida</taxon>
        <taxon>Marchantiidae</taxon>
        <taxon>Marchantiales</taxon>
        <taxon>Marchantiaceae</taxon>
        <taxon>Marchantia</taxon>
    </lineage>
</organism>
<feature type="region of interest" description="Disordered" evidence="1">
    <location>
        <begin position="17"/>
        <end position="89"/>
    </location>
</feature>
<dbReference type="Proteomes" id="UP000077202">
    <property type="component" value="Unassembled WGS sequence"/>
</dbReference>
<keyword evidence="4" id="KW-1185">Reference proteome</keyword>
<name>A0A176WT77_MARPO</name>
<feature type="compositionally biased region" description="Low complexity" evidence="1">
    <location>
        <begin position="17"/>
        <end position="27"/>
    </location>
</feature>
<feature type="chain" id="PRO_5008052702" description="Secreted protein" evidence="2">
    <location>
        <begin position="19"/>
        <end position="157"/>
    </location>
</feature>
<evidence type="ECO:0008006" key="5">
    <source>
        <dbReference type="Google" id="ProtNLM"/>
    </source>
</evidence>
<evidence type="ECO:0000313" key="3">
    <source>
        <dbReference type="EMBL" id="OAE35801.1"/>
    </source>
</evidence>
<evidence type="ECO:0000256" key="1">
    <source>
        <dbReference type="SAM" id="MobiDB-lite"/>
    </source>
</evidence>
<dbReference type="AlphaFoldDB" id="A0A176WT77"/>
<proteinExistence type="predicted"/>
<evidence type="ECO:0000313" key="4">
    <source>
        <dbReference type="Proteomes" id="UP000077202"/>
    </source>
</evidence>
<reference evidence="3" key="1">
    <citation type="submission" date="2016-03" db="EMBL/GenBank/DDBJ databases">
        <title>Mechanisms controlling the formation of the plant cell surface in tip-growing cells are functionally conserved among land plants.</title>
        <authorList>
            <person name="Honkanen S."/>
            <person name="Jones V.A."/>
            <person name="Morieri G."/>
            <person name="Champion C."/>
            <person name="Hetherington A.J."/>
            <person name="Kelly S."/>
            <person name="Saint-Marcoux D."/>
            <person name="Proust H."/>
            <person name="Prescott H."/>
            <person name="Dolan L."/>
        </authorList>
    </citation>
    <scope>NUCLEOTIDE SEQUENCE [LARGE SCALE GENOMIC DNA]</scope>
    <source>
        <tissue evidence="3">Whole gametophyte</tissue>
    </source>
</reference>
<evidence type="ECO:0000256" key="2">
    <source>
        <dbReference type="SAM" id="SignalP"/>
    </source>
</evidence>
<feature type="signal peptide" evidence="2">
    <location>
        <begin position="1"/>
        <end position="18"/>
    </location>
</feature>
<gene>
    <name evidence="3" type="ORF">AXG93_4225s1040</name>
</gene>